<feature type="region of interest" description="Disordered" evidence="1">
    <location>
        <begin position="248"/>
        <end position="276"/>
    </location>
</feature>
<dbReference type="OrthoDB" id="198652at2759"/>
<feature type="compositionally biased region" description="Basic and acidic residues" evidence="1">
    <location>
        <begin position="248"/>
        <end position="266"/>
    </location>
</feature>
<dbReference type="Pfam" id="PF20263">
    <property type="entry name" value="LYRM2-like"/>
    <property type="match status" value="1"/>
</dbReference>
<name>A0A286USA0_9AGAM</name>
<accession>A0A286USA0</accession>
<feature type="domain" description="LYR motif-containing protein Cup1-like N-terminal" evidence="2">
    <location>
        <begin position="17"/>
        <end position="103"/>
    </location>
</feature>
<gene>
    <name evidence="3" type="ORF">PNOK_0242500</name>
</gene>
<comment type="caution">
    <text evidence="3">The sequence shown here is derived from an EMBL/GenBank/DDBJ whole genome shotgun (WGS) entry which is preliminary data.</text>
</comment>
<dbReference type="InterPro" id="IPR046896">
    <property type="entry name" value="Cup1-like_N"/>
</dbReference>
<dbReference type="InParanoid" id="A0A286USA0"/>
<evidence type="ECO:0000313" key="3">
    <source>
        <dbReference type="EMBL" id="PAV22468.1"/>
    </source>
</evidence>
<dbReference type="Proteomes" id="UP000217199">
    <property type="component" value="Unassembled WGS sequence"/>
</dbReference>
<proteinExistence type="predicted"/>
<evidence type="ECO:0000313" key="4">
    <source>
        <dbReference type="Proteomes" id="UP000217199"/>
    </source>
</evidence>
<reference evidence="3 4" key="1">
    <citation type="journal article" date="2017" name="Mol. Ecol.">
        <title>Comparative and population genomic landscape of Phellinus noxius: A hypervariable fungus causing root rot in trees.</title>
        <authorList>
            <person name="Chung C.L."/>
            <person name="Lee T.J."/>
            <person name="Akiba M."/>
            <person name="Lee H.H."/>
            <person name="Kuo T.H."/>
            <person name="Liu D."/>
            <person name="Ke H.M."/>
            <person name="Yokoi T."/>
            <person name="Roa M.B."/>
            <person name="Lu M.J."/>
            <person name="Chang Y.Y."/>
            <person name="Ann P.J."/>
            <person name="Tsai J.N."/>
            <person name="Chen C.Y."/>
            <person name="Tzean S.S."/>
            <person name="Ota Y."/>
            <person name="Hattori T."/>
            <person name="Sahashi N."/>
            <person name="Liou R.F."/>
            <person name="Kikuchi T."/>
            <person name="Tsai I.J."/>
        </authorList>
    </citation>
    <scope>NUCLEOTIDE SEQUENCE [LARGE SCALE GENOMIC DNA]</scope>
    <source>
        <strain evidence="3 4">FFPRI411160</strain>
    </source>
</reference>
<dbReference type="AlphaFoldDB" id="A0A286USA0"/>
<sequence>MPFTVQFIMNAITTRSLYRSCLREVTRLPYAYLRTFFRLKFRDDFTSLLATQPTVNDTRSVKLRRIGRELKKLREANDGNKKAFIRVLDTAYGRRGKLKNELLEPFLCSSVGKPPPLIPGVEKSRPPVYGPELTALHISPVSRRTKPLDIKSLAHPPTLSPRADPSSEEARLLGPLSKRLEVNTRWRFFANEAKKLYPPLHVETEIHSPKSEKDDVLSSPAVNEFMPAKGGFQDLGILEHLESLARRIERPKTRREKRELMKKSPDTSEENSAKNPQVFPNRFLKRTHLALLKRIPKLTYRSKGPDKPGKFDVSMPSQGVTASRIPLIDDHNMIWLQRAKELKDLSK</sequence>
<evidence type="ECO:0000256" key="1">
    <source>
        <dbReference type="SAM" id="MobiDB-lite"/>
    </source>
</evidence>
<evidence type="ECO:0000259" key="2">
    <source>
        <dbReference type="Pfam" id="PF20263"/>
    </source>
</evidence>
<protein>
    <submittedName>
        <fullName evidence="3">Dna repair rad5</fullName>
    </submittedName>
</protein>
<dbReference type="EMBL" id="NBII01000002">
    <property type="protein sequence ID" value="PAV22468.1"/>
    <property type="molecule type" value="Genomic_DNA"/>
</dbReference>
<organism evidence="3 4">
    <name type="scientific">Pyrrhoderma noxium</name>
    <dbReference type="NCBI Taxonomy" id="2282107"/>
    <lineage>
        <taxon>Eukaryota</taxon>
        <taxon>Fungi</taxon>
        <taxon>Dikarya</taxon>
        <taxon>Basidiomycota</taxon>
        <taxon>Agaricomycotina</taxon>
        <taxon>Agaricomycetes</taxon>
        <taxon>Hymenochaetales</taxon>
        <taxon>Hymenochaetaceae</taxon>
        <taxon>Pyrrhoderma</taxon>
    </lineage>
</organism>
<feature type="region of interest" description="Disordered" evidence="1">
    <location>
        <begin position="147"/>
        <end position="169"/>
    </location>
</feature>
<keyword evidence="4" id="KW-1185">Reference proteome</keyword>